<gene>
    <name evidence="2" type="ORF">CSH63_32890</name>
</gene>
<dbReference type="Proteomes" id="UP000267804">
    <property type="component" value="Chromosome"/>
</dbReference>
<name>A0A386X0J3_9ACTN</name>
<evidence type="ECO:0000313" key="3">
    <source>
        <dbReference type="Proteomes" id="UP000267804"/>
    </source>
</evidence>
<accession>A0A386X0J3</accession>
<evidence type="ECO:0000256" key="1">
    <source>
        <dbReference type="SAM" id="MobiDB-lite"/>
    </source>
</evidence>
<organism evidence="2 3">
    <name type="scientific">Micromonospora tulbaghiae</name>
    <dbReference type="NCBI Taxonomy" id="479978"/>
    <lineage>
        <taxon>Bacteria</taxon>
        <taxon>Bacillati</taxon>
        <taxon>Actinomycetota</taxon>
        <taxon>Actinomycetes</taxon>
        <taxon>Micromonosporales</taxon>
        <taxon>Micromonosporaceae</taxon>
        <taxon>Micromonospora</taxon>
    </lineage>
</organism>
<feature type="region of interest" description="Disordered" evidence="1">
    <location>
        <begin position="1"/>
        <end position="23"/>
    </location>
</feature>
<protein>
    <recommendedName>
        <fullName evidence="4">Flavin reductase</fullName>
    </recommendedName>
</protein>
<sequence>MLPAPGKGPAPDRPRYGSTGTPPHTPLRPMWACRACGQPWPCGTARLMLRVEYDRNHQGLSIYLAGLMYEAMRDLYRLNPDSGPGPEELFIRFVAWGPLRRSPS</sequence>
<proteinExistence type="predicted"/>
<dbReference type="AlphaFoldDB" id="A0A386X0J3"/>
<reference evidence="2 3" key="1">
    <citation type="submission" date="2017-10" db="EMBL/GenBank/DDBJ databases">
        <title>Integration of genomic and chemical information greatly accelerates assignment of the full stereostructure of myelolactone, a potent inhibitor of myeloma from a marine-derived Micromonospora.</title>
        <authorList>
            <person name="Kim M.C."/>
            <person name="Machado H."/>
            <person name="Jensen P.R."/>
            <person name="Fenical W."/>
        </authorList>
    </citation>
    <scope>NUCLEOTIDE SEQUENCE [LARGE SCALE GENOMIC DNA]</scope>
    <source>
        <strain evidence="2 3">CNY-010</strain>
    </source>
</reference>
<evidence type="ECO:0008006" key="4">
    <source>
        <dbReference type="Google" id="ProtNLM"/>
    </source>
</evidence>
<evidence type="ECO:0000313" key="2">
    <source>
        <dbReference type="EMBL" id="AYF32154.1"/>
    </source>
</evidence>
<dbReference type="RefSeq" id="WP_120574174.1">
    <property type="nucleotide sequence ID" value="NZ_CP024087.1"/>
</dbReference>
<dbReference type="EMBL" id="CP024087">
    <property type="protein sequence ID" value="AYF32154.1"/>
    <property type="molecule type" value="Genomic_DNA"/>
</dbReference>
<dbReference type="KEGG" id="mtua:CSH63_32890"/>